<gene>
    <name evidence="1" type="ORF">T4B_6122</name>
    <name evidence="2" type="ORF">T4C_3793</name>
</gene>
<dbReference type="EMBL" id="JYDV01000102">
    <property type="protein sequence ID" value="KRZ33677.1"/>
    <property type="molecule type" value="Genomic_DNA"/>
</dbReference>
<organism evidence="1 3">
    <name type="scientific">Trichinella pseudospiralis</name>
    <name type="common">Parasitic roundworm</name>
    <dbReference type="NCBI Taxonomy" id="6337"/>
    <lineage>
        <taxon>Eukaryota</taxon>
        <taxon>Metazoa</taxon>
        <taxon>Ecdysozoa</taxon>
        <taxon>Nematoda</taxon>
        <taxon>Enoplea</taxon>
        <taxon>Dorylaimia</taxon>
        <taxon>Trichinellida</taxon>
        <taxon>Trichinellidae</taxon>
        <taxon>Trichinella</taxon>
    </lineage>
</organism>
<sequence length="61" mass="6771">MKPIFYQADSDSPATVNDQVIKQLTNSSKYCFLLVKNSTVFSSVQFSSVFSAASNINPEQF</sequence>
<proteinExistence type="predicted"/>
<evidence type="ECO:0000313" key="4">
    <source>
        <dbReference type="Proteomes" id="UP000054826"/>
    </source>
</evidence>
<keyword evidence="3" id="KW-1185">Reference proteome</keyword>
<reference evidence="3 4" key="1">
    <citation type="submission" date="2015-01" db="EMBL/GenBank/DDBJ databases">
        <title>Evolution of Trichinella species and genotypes.</title>
        <authorList>
            <person name="Korhonen P.K."/>
            <person name="Edoardo P."/>
            <person name="Giuseppe L.R."/>
            <person name="Gasser R.B."/>
        </authorList>
    </citation>
    <scope>NUCLEOTIDE SEQUENCE [LARGE SCALE GENOMIC DNA]</scope>
    <source>
        <strain evidence="2">ISS176</strain>
        <strain evidence="1">ISS588</strain>
    </source>
</reference>
<dbReference type="Proteomes" id="UP000054805">
    <property type="component" value="Unassembled WGS sequence"/>
</dbReference>
<protein>
    <submittedName>
        <fullName evidence="1">Uncharacterized protein</fullName>
    </submittedName>
</protein>
<evidence type="ECO:0000313" key="2">
    <source>
        <dbReference type="EMBL" id="KRZ33677.1"/>
    </source>
</evidence>
<accession>A0A0V1IZL5</accession>
<evidence type="ECO:0000313" key="3">
    <source>
        <dbReference type="Proteomes" id="UP000054805"/>
    </source>
</evidence>
<dbReference type="EMBL" id="JYDS01000063">
    <property type="protein sequence ID" value="KRZ28040.1"/>
    <property type="molecule type" value="Genomic_DNA"/>
</dbReference>
<evidence type="ECO:0000313" key="1">
    <source>
        <dbReference type="EMBL" id="KRZ28040.1"/>
    </source>
</evidence>
<dbReference type="Proteomes" id="UP000054826">
    <property type="component" value="Unassembled WGS sequence"/>
</dbReference>
<comment type="caution">
    <text evidence="1">The sequence shown here is derived from an EMBL/GenBank/DDBJ whole genome shotgun (WGS) entry which is preliminary data.</text>
</comment>
<dbReference type="AlphaFoldDB" id="A0A0V1IZL5"/>
<name>A0A0V1IZL5_TRIPS</name>